<reference evidence="1 2" key="1">
    <citation type="journal article" date="2006" name="Science">
        <title>The genome of black cottonwood, Populus trichocarpa (Torr. &amp; Gray).</title>
        <authorList>
            <person name="Tuskan G.A."/>
            <person name="Difazio S."/>
            <person name="Jansson S."/>
            <person name="Bohlmann J."/>
            <person name="Grigoriev I."/>
            <person name="Hellsten U."/>
            <person name="Putnam N."/>
            <person name="Ralph S."/>
            <person name="Rombauts S."/>
            <person name="Salamov A."/>
            <person name="Schein J."/>
            <person name="Sterck L."/>
            <person name="Aerts A."/>
            <person name="Bhalerao R.R."/>
            <person name="Bhalerao R.P."/>
            <person name="Blaudez D."/>
            <person name="Boerjan W."/>
            <person name="Brun A."/>
            <person name="Brunner A."/>
            <person name="Busov V."/>
            <person name="Campbell M."/>
            <person name="Carlson J."/>
            <person name="Chalot M."/>
            <person name="Chapman J."/>
            <person name="Chen G.L."/>
            <person name="Cooper D."/>
            <person name="Coutinho P.M."/>
            <person name="Couturier J."/>
            <person name="Covert S."/>
            <person name="Cronk Q."/>
            <person name="Cunningham R."/>
            <person name="Davis J."/>
            <person name="Degroeve S."/>
            <person name="Dejardin A."/>
            <person name="Depamphilis C."/>
            <person name="Detter J."/>
            <person name="Dirks B."/>
            <person name="Dubchak I."/>
            <person name="Duplessis S."/>
            <person name="Ehlting J."/>
            <person name="Ellis B."/>
            <person name="Gendler K."/>
            <person name="Goodstein D."/>
            <person name="Gribskov M."/>
            <person name="Grimwood J."/>
            <person name="Groover A."/>
            <person name="Gunter L."/>
            <person name="Hamberger B."/>
            <person name="Heinze B."/>
            <person name="Helariutta Y."/>
            <person name="Henrissat B."/>
            <person name="Holligan D."/>
            <person name="Holt R."/>
            <person name="Huang W."/>
            <person name="Islam-Faridi N."/>
            <person name="Jones S."/>
            <person name="Jones-Rhoades M."/>
            <person name="Jorgensen R."/>
            <person name="Joshi C."/>
            <person name="Kangasjarvi J."/>
            <person name="Karlsson J."/>
            <person name="Kelleher C."/>
            <person name="Kirkpatrick R."/>
            <person name="Kirst M."/>
            <person name="Kohler A."/>
            <person name="Kalluri U."/>
            <person name="Larimer F."/>
            <person name="Leebens-Mack J."/>
            <person name="Leple J.C."/>
            <person name="Locascio P."/>
            <person name="Lou Y."/>
            <person name="Lucas S."/>
            <person name="Martin F."/>
            <person name="Montanini B."/>
            <person name="Napoli C."/>
            <person name="Nelson D.R."/>
            <person name="Nelson C."/>
            <person name="Nieminen K."/>
            <person name="Nilsson O."/>
            <person name="Pereda V."/>
            <person name="Peter G."/>
            <person name="Philippe R."/>
            <person name="Pilate G."/>
            <person name="Poliakov A."/>
            <person name="Razumovskaya J."/>
            <person name="Richardson P."/>
            <person name="Rinaldi C."/>
            <person name="Ritland K."/>
            <person name="Rouze P."/>
            <person name="Ryaboy D."/>
            <person name="Schmutz J."/>
            <person name="Schrader J."/>
            <person name="Segerman B."/>
            <person name="Shin H."/>
            <person name="Siddiqui A."/>
            <person name="Sterky F."/>
            <person name="Terry A."/>
            <person name="Tsai C.J."/>
            <person name="Uberbacher E."/>
            <person name="Unneberg P."/>
            <person name="Vahala J."/>
            <person name="Wall K."/>
            <person name="Wessler S."/>
            <person name="Yang G."/>
            <person name="Yin T."/>
            <person name="Douglas C."/>
            <person name="Marra M."/>
            <person name="Sandberg G."/>
            <person name="Van de Peer Y."/>
            <person name="Rokhsar D."/>
        </authorList>
    </citation>
    <scope>NUCLEOTIDE SEQUENCE [LARGE SCALE GENOMIC DNA]</scope>
    <source>
        <strain evidence="2">cv. Nisqually</strain>
    </source>
</reference>
<comment type="caution">
    <text evidence="1">The sequence shown here is derived from an EMBL/GenBank/DDBJ whole genome shotgun (WGS) entry which is preliminary data.</text>
</comment>
<gene>
    <name evidence="1" type="ORF">POPTR_003G014056v4</name>
</gene>
<dbReference type="EMBL" id="CM009292">
    <property type="protein sequence ID" value="KAI9397357.1"/>
    <property type="molecule type" value="Genomic_DNA"/>
</dbReference>
<evidence type="ECO:0000313" key="2">
    <source>
        <dbReference type="Proteomes" id="UP000006729"/>
    </source>
</evidence>
<name>A0ACC0T751_POPTR</name>
<organism evidence="1 2">
    <name type="scientific">Populus trichocarpa</name>
    <name type="common">Western balsam poplar</name>
    <name type="synonym">Populus balsamifera subsp. trichocarpa</name>
    <dbReference type="NCBI Taxonomy" id="3694"/>
    <lineage>
        <taxon>Eukaryota</taxon>
        <taxon>Viridiplantae</taxon>
        <taxon>Streptophyta</taxon>
        <taxon>Embryophyta</taxon>
        <taxon>Tracheophyta</taxon>
        <taxon>Spermatophyta</taxon>
        <taxon>Magnoliopsida</taxon>
        <taxon>eudicotyledons</taxon>
        <taxon>Gunneridae</taxon>
        <taxon>Pentapetalae</taxon>
        <taxon>rosids</taxon>
        <taxon>fabids</taxon>
        <taxon>Malpighiales</taxon>
        <taxon>Salicaceae</taxon>
        <taxon>Saliceae</taxon>
        <taxon>Populus</taxon>
    </lineage>
</organism>
<dbReference type="Proteomes" id="UP000006729">
    <property type="component" value="Chromosome 3"/>
</dbReference>
<evidence type="ECO:0000313" key="1">
    <source>
        <dbReference type="EMBL" id="KAI9397357.1"/>
    </source>
</evidence>
<protein>
    <submittedName>
        <fullName evidence="1">Uncharacterized protein</fullName>
    </submittedName>
</protein>
<sequence length="705" mass="79397">MSQLNTSLHPPPQRTTYTAPPKSSDHHAKHLSQNNITTSPSQKFPDTNLPIPVPSFAPTCKTPVPAPCPSITNDAAEHVKLFFERFPSWVDYQDLKRAFFKLGRVIKLFVSKRKTVLGRRFGFVDISSSLSVSTLCDQASRIWFDTYKLIVNPAKHHSLKTSPSPPKHVPKPATPYHPQLSLIDHRSFAEVLTNTKPQIATTRRRMVQYVSTEEDKEWLYRSLVGNILPNVDVATLEATILKSIANTVSFRFLGASQVIITFTDQLASKKEQDNEGSILKSLLSNLRQWEGRTRAYDRFAWIAIFGLPMEGWNRNCFDTILQSWGTIAGYDTTCVSQGSISGIRVLIRTIKMEPLHDEVSLKLDGIQVEVLLNEIKGEFIPSLTTVKHSMDVSLYTESVLSDDEEEQTDTISAATIPRATRQNTEFEFICTLGNQDQNDRTFLNTGISPLYLHPEITEFCSHAILPEELVYEDGNHLALVLYDCAGVATADVREGDEQQVVCMLERDGLDQQKGYNSGDVKKMGREKKQKPFRLDQHKGNSGSSSIGPSFANFIIPIADQTELSDLELQNRRSQRNKAKKLSRKAPTVKRRKPRKMGNQSSKKTELGIIDYSVSDNGIMNRNVIIRSGKEIAGEDEVSSSHSLISPTSSDPTREPLQPDPREEATACWDVGKAVLQVHDESHLMTQTLQSFIEKEQEEWMRRKEQ</sequence>
<accession>A0ACC0T751</accession>
<proteinExistence type="predicted"/>
<keyword evidence="2" id="KW-1185">Reference proteome</keyword>